<gene>
    <name evidence="1" type="ORF">SAMN04488000_11418</name>
</gene>
<organism evidence="1 2">
    <name type="scientific">Lentzea albida</name>
    <dbReference type="NCBI Taxonomy" id="65499"/>
    <lineage>
        <taxon>Bacteria</taxon>
        <taxon>Bacillati</taxon>
        <taxon>Actinomycetota</taxon>
        <taxon>Actinomycetes</taxon>
        <taxon>Pseudonocardiales</taxon>
        <taxon>Pseudonocardiaceae</taxon>
        <taxon>Lentzea</taxon>
    </lineage>
</organism>
<dbReference type="EMBL" id="FOFV01000014">
    <property type="protein sequence ID" value="SER96969.1"/>
    <property type="molecule type" value="Genomic_DNA"/>
</dbReference>
<dbReference type="AlphaFoldDB" id="A0A1H9TJC5"/>
<proteinExistence type="predicted"/>
<protein>
    <submittedName>
        <fullName evidence="1">Uncharacterized protein</fullName>
    </submittedName>
</protein>
<keyword evidence="2" id="KW-1185">Reference proteome</keyword>
<evidence type="ECO:0000313" key="1">
    <source>
        <dbReference type="EMBL" id="SER96969.1"/>
    </source>
</evidence>
<sequence length="104" mass="11970">MRGGVDQGHPLWGLTPFIDNPGSGPGWTYEFEWEREWRVPGGLRFTLLDIRFLFAPEDEHERLRQKWPSWNERGEPFSGAIIDTSWTIEDVQAELIRAGVQSSG</sequence>
<evidence type="ECO:0000313" key="2">
    <source>
        <dbReference type="Proteomes" id="UP000199503"/>
    </source>
</evidence>
<name>A0A1H9TJC5_9PSEU</name>
<dbReference type="STRING" id="65499.SAMN04488000_11418"/>
<dbReference type="Proteomes" id="UP000199503">
    <property type="component" value="Unassembled WGS sequence"/>
</dbReference>
<reference evidence="2" key="1">
    <citation type="submission" date="2016-10" db="EMBL/GenBank/DDBJ databases">
        <authorList>
            <person name="Varghese N."/>
            <person name="Submissions S."/>
        </authorList>
    </citation>
    <scope>NUCLEOTIDE SEQUENCE [LARGE SCALE GENOMIC DNA]</scope>
    <source>
        <strain evidence="2">DSM 44437</strain>
    </source>
</reference>
<accession>A0A1H9TJC5</accession>